<reference evidence="1" key="1">
    <citation type="journal article" date="2014" name="Int. J. Syst. Evol. Microbiol.">
        <title>Complete genome sequence of Corynebacterium casei LMG S-19264T (=DSM 44701T), isolated from a smear-ripened cheese.</title>
        <authorList>
            <consortium name="US DOE Joint Genome Institute (JGI-PGF)"/>
            <person name="Walter F."/>
            <person name="Albersmeier A."/>
            <person name="Kalinowski J."/>
            <person name="Ruckert C."/>
        </authorList>
    </citation>
    <scope>NUCLEOTIDE SEQUENCE</scope>
    <source>
        <strain evidence="1">CGMCC 1.15330</strain>
    </source>
</reference>
<reference evidence="1" key="2">
    <citation type="submission" date="2020-09" db="EMBL/GenBank/DDBJ databases">
        <authorList>
            <person name="Sun Q."/>
            <person name="Zhou Y."/>
        </authorList>
    </citation>
    <scope>NUCLEOTIDE SEQUENCE</scope>
    <source>
        <strain evidence="1">CGMCC 1.15330</strain>
    </source>
</reference>
<evidence type="ECO:0000313" key="1">
    <source>
        <dbReference type="EMBL" id="GGB40803.1"/>
    </source>
</evidence>
<dbReference type="EMBL" id="BMIH01000005">
    <property type="protein sequence ID" value="GGB40803.1"/>
    <property type="molecule type" value="Genomic_DNA"/>
</dbReference>
<accession>A0A916WZ37</accession>
<gene>
    <name evidence="1" type="ORF">GCM10011380_32830</name>
</gene>
<proteinExistence type="predicted"/>
<keyword evidence="2" id="KW-1185">Reference proteome</keyword>
<protein>
    <submittedName>
        <fullName evidence="1">Uncharacterized protein</fullName>
    </submittedName>
</protein>
<organism evidence="1 2">
    <name type="scientific">Sphingomonas metalli</name>
    <dbReference type="NCBI Taxonomy" id="1779358"/>
    <lineage>
        <taxon>Bacteria</taxon>
        <taxon>Pseudomonadati</taxon>
        <taxon>Pseudomonadota</taxon>
        <taxon>Alphaproteobacteria</taxon>
        <taxon>Sphingomonadales</taxon>
        <taxon>Sphingomonadaceae</taxon>
        <taxon>Sphingomonas</taxon>
    </lineage>
</organism>
<comment type="caution">
    <text evidence="1">The sequence shown here is derived from an EMBL/GenBank/DDBJ whole genome shotgun (WGS) entry which is preliminary data.</text>
</comment>
<dbReference type="RefSeq" id="WP_188660418.1">
    <property type="nucleotide sequence ID" value="NZ_BMIH01000005.1"/>
</dbReference>
<dbReference type="Proteomes" id="UP000623067">
    <property type="component" value="Unassembled WGS sequence"/>
</dbReference>
<evidence type="ECO:0000313" key="2">
    <source>
        <dbReference type="Proteomes" id="UP000623067"/>
    </source>
</evidence>
<name>A0A916WZ37_9SPHN</name>
<dbReference type="AlphaFoldDB" id="A0A916WZ37"/>
<sequence>MTSRSSWADAFAAIEAFGSDAFDFVARLIFAEAQDAGSERYAYLCTVALNIGELQRPNALN</sequence>